<dbReference type="PRINTS" id="PR00458">
    <property type="entry name" value="PEROXIDASE"/>
</dbReference>
<dbReference type="InterPro" id="IPR010255">
    <property type="entry name" value="Haem_peroxidase_sf"/>
</dbReference>
<evidence type="ECO:0000256" key="13">
    <source>
        <dbReference type="RuleBase" id="RU004241"/>
    </source>
</evidence>
<evidence type="ECO:0000256" key="3">
    <source>
        <dbReference type="ARBA" id="ARBA00004613"/>
    </source>
</evidence>
<dbReference type="STRING" id="888268.A0A1E5UNZ3"/>
<dbReference type="InterPro" id="IPR002016">
    <property type="entry name" value="Haem_peroxidase"/>
</dbReference>
<dbReference type="Proteomes" id="UP000095767">
    <property type="component" value="Unassembled WGS sequence"/>
</dbReference>
<keyword evidence="9" id="KW-0408">Iron</keyword>
<comment type="catalytic activity">
    <reaction evidence="1">
        <text>2 a phenolic donor + H2O2 = 2 a phenolic radical donor + 2 H2O</text>
        <dbReference type="Rhea" id="RHEA:56136"/>
        <dbReference type="ChEBI" id="CHEBI:15377"/>
        <dbReference type="ChEBI" id="CHEBI:16240"/>
        <dbReference type="ChEBI" id="CHEBI:139520"/>
        <dbReference type="ChEBI" id="CHEBI:139521"/>
        <dbReference type="EC" id="1.11.1.7"/>
    </reaction>
</comment>
<accession>A0A1E5UNZ3</accession>
<comment type="caution">
    <text evidence="15">The sequence shown here is derived from an EMBL/GenBank/DDBJ whole genome shotgun (WGS) entry which is preliminary data.</text>
</comment>
<keyword evidence="10" id="KW-0376">Hydrogen peroxide</keyword>
<keyword evidence="5" id="KW-0349">Heme</keyword>
<dbReference type="GO" id="GO:0140825">
    <property type="term" value="F:lactoperoxidase activity"/>
    <property type="evidence" value="ECO:0007669"/>
    <property type="project" value="UniProtKB-EC"/>
</dbReference>
<dbReference type="PANTHER" id="PTHR31235">
    <property type="entry name" value="PEROXIDASE 25-RELATED"/>
    <property type="match status" value="1"/>
</dbReference>
<dbReference type="PROSITE" id="PS50873">
    <property type="entry name" value="PEROXIDASE_4"/>
    <property type="match status" value="1"/>
</dbReference>
<evidence type="ECO:0000256" key="10">
    <source>
        <dbReference type="ARBA" id="ARBA00023324"/>
    </source>
</evidence>
<protein>
    <submittedName>
        <fullName evidence="15">Peroxidase 1</fullName>
    </submittedName>
</protein>
<dbReference type="OrthoDB" id="2113341at2759"/>
<dbReference type="GO" id="GO:0042744">
    <property type="term" value="P:hydrogen peroxide catabolic process"/>
    <property type="evidence" value="ECO:0007669"/>
    <property type="project" value="UniProtKB-KW"/>
</dbReference>
<evidence type="ECO:0000259" key="14">
    <source>
        <dbReference type="PROSITE" id="PS50873"/>
    </source>
</evidence>
<reference evidence="15 16" key="1">
    <citation type="submission" date="2016-09" db="EMBL/GenBank/DDBJ databases">
        <title>The draft genome of Dichanthelium oligosanthes: A C3 panicoid grass species.</title>
        <authorList>
            <person name="Studer A.J."/>
            <person name="Schnable J.C."/>
            <person name="Brutnell T.P."/>
        </authorList>
    </citation>
    <scope>NUCLEOTIDE SEQUENCE [LARGE SCALE GENOMIC DNA]</scope>
    <source>
        <strain evidence="16">cv. Kellogg 1175</strain>
        <tissue evidence="15">Leaf</tissue>
    </source>
</reference>
<gene>
    <name evidence="15" type="ORF">BAE44_0024397</name>
</gene>
<dbReference type="GO" id="GO:0005576">
    <property type="term" value="C:extracellular region"/>
    <property type="evidence" value="ECO:0007669"/>
    <property type="project" value="UniProtKB-SubCell"/>
</dbReference>
<evidence type="ECO:0000256" key="9">
    <source>
        <dbReference type="ARBA" id="ARBA00023004"/>
    </source>
</evidence>
<dbReference type="Pfam" id="PF00141">
    <property type="entry name" value="peroxidase"/>
    <property type="match status" value="1"/>
</dbReference>
<organism evidence="15 16">
    <name type="scientific">Dichanthelium oligosanthes</name>
    <dbReference type="NCBI Taxonomy" id="888268"/>
    <lineage>
        <taxon>Eukaryota</taxon>
        <taxon>Viridiplantae</taxon>
        <taxon>Streptophyta</taxon>
        <taxon>Embryophyta</taxon>
        <taxon>Tracheophyta</taxon>
        <taxon>Spermatophyta</taxon>
        <taxon>Magnoliopsida</taxon>
        <taxon>Liliopsida</taxon>
        <taxon>Poales</taxon>
        <taxon>Poaceae</taxon>
        <taxon>PACMAD clade</taxon>
        <taxon>Panicoideae</taxon>
        <taxon>Panicodae</taxon>
        <taxon>Paniceae</taxon>
        <taxon>Dichantheliinae</taxon>
        <taxon>Dichanthelium</taxon>
    </lineage>
</organism>
<keyword evidence="4 15" id="KW-0575">Peroxidase</keyword>
<dbReference type="PRINTS" id="PR00461">
    <property type="entry name" value="PLPEROXIDASE"/>
</dbReference>
<feature type="binding site" evidence="11">
    <location>
        <position position="90"/>
    </location>
    <ligand>
        <name>substrate</name>
    </ligand>
</feature>
<evidence type="ECO:0000313" key="16">
    <source>
        <dbReference type="Proteomes" id="UP000095767"/>
    </source>
</evidence>
<evidence type="ECO:0000313" key="15">
    <source>
        <dbReference type="EMBL" id="OEL14583.1"/>
    </source>
</evidence>
<feature type="binding site" evidence="12">
    <location>
        <position position="15"/>
    </location>
    <ligand>
        <name>Ca(2+)</name>
        <dbReference type="ChEBI" id="CHEBI:29108"/>
        <label>1</label>
    </ligand>
</feature>
<proteinExistence type="inferred from homology"/>
<keyword evidence="7 12" id="KW-0106">Calcium</keyword>
<evidence type="ECO:0000256" key="6">
    <source>
        <dbReference type="ARBA" id="ARBA00022723"/>
    </source>
</evidence>
<evidence type="ECO:0000256" key="4">
    <source>
        <dbReference type="ARBA" id="ARBA00022559"/>
    </source>
</evidence>
<dbReference type="SUPFAM" id="SSF48113">
    <property type="entry name" value="Heme-dependent peroxidases"/>
    <property type="match status" value="1"/>
</dbReference>
<evidence type="ECO:0000256" key="5">
    <source>
        <dbReference type="ARBA" id="ARBA00022617"/>
    </source>
</evidence>
<comment type="similarity">
    <text evidence="13">Belongs to the peroxidase family.</text>
</comment>
<dbReference type="Gene3D" id="1.10.520.10">
    <property type="match status" value="1"/>
</dbReference>
<keyword evidence="16" id="KW-1185">Reference proteome</keyword>
<evidence type="ECO:0000256" key="8">
    <source>
        <dbReference type="ARBA" id="ARBA00023002"/>
    </source>
</evidence>
<evidence type="ECO:0000256" key="1">
    <source>
        <dbReference type="ARBA" id="ARBA00000189"/>
    </source>
</evidence>
<keyword evidence="8" id="KW-0560">Oxidoreductase</keyword>
<comment type="subcellular location">
    <subcellularLocation>
        <location evidence="3">Secreted</location>
    </subcellularLocation>
</comment>
<dbReference type="GO" id="GO:0020037">
    <property type="term" value="F:heme binding"/>
    <property type="evidence" value="ECO:0007669"/>
    <property type="project" value="InterPro"/>
</dbReference>
<feature type="domain" description="Plant heme peroxidase family profile" evidence="14">
    <location>
        <begin position="1"/>
        <end position="110"/>
    </location>
</feature>
<dbReference type="EMBL" id="LWDX02069494">
    <property type="protein sequence ID" value="OEL14583.1"/>
    <property type="molecule type" value="Genomic_DNA"/>
</dbReference>
<evidence type="ECO:0000256" key="2">
    <source>
        <dbReference type="ARBA" id="ARBA00001970"/>
    </source>
</evidence>
<dbReference type="GO" id="GO:0006979">
    <property type="term" value="P:response to oxidative stress"/>
    <property type="evidence" value="ECO:0007669"/>
    <property type="project" value="InterPro"/>
</dbReference>
<sequence length="110" mass="11685">LHVLLTVNPGGGQTEREADANSPSLRGFDVIDAAKAAVERSCPRTVSCADIVAFAARDSISLTGSVLYQVPAGRRDGRVSNATEASANLPLFFFTAKQLTKRFTEKGLSM</sequence>
<dbReference type="InterPro" id="IPR000823">
    <property type="entry name" value="Peroxidase_pln"/>
</dbReference>
<keyword evidence="6 12" id="KW-0479">Metal-binding</keyword>
<evidence type="ECO:0000256" key="7">
    <source>
        <dbReference type="ARBA" id="ARBA00022837"/>
    </source>
</evidence>
<comment type="cofactor">
    <cofactor evidence="2">
        <name>heme b</name>
        <dbReference type="ChEBI" id="CHEBI:60344"/>
    </cofactor>
</comment>
<feature type="non-terminal residue" evidence="15">
    <location>
        <position position="1"/>
    </location>
</feature>
<comment type="cofactor">
    <cofactor evidence="12">
        <name>Ca(2+)</name>
        <dbReference type="ChEBI" id="CHEBI:29108"/>
    </cofactor>
    <text evidence="12">Binds 2 calcium ions per subunit.</text>
</comment>
<dbReference type="GO" id="GO:0046872">
    <property type="term" value="F:metal ion binding"/>
    <property type="evidence" value="ECO:0007669"/>
    <property type="project" value="UniProtKB-KW"/>
</dbReference>
<evidence type="ECO:0000256" key="12">
    <source>
        <dbReference type="PIRSR" id="PIRSR600823-3"/>
    </source>
</evidence>
<name>A0A1E5UNZ3_9POAL</name>
<evidence type="ECO:0000256" key="11">
    <source>
        <dbReference type="PIRSR" id="PIRSR600823-2"/>
    </source>
</evidence>
<dbReference type="AlphaFoldDB" id="A0A1E5UNZ3"/>